<protein>
    <submittedName>
        <fullName evidence="1">Adenylate kinase family protein</fullName>
    </submittedName>
</protein>
<sequence length="190" mass="22005">MIILVSGTPGVGKTTVAMEIAKRYNLSYFSVSQFIIENKLYVSYDEERQTYNIDDSVIEKVNMEVERLRNVVVETIYPSLLDRADKVIVLRKNPLKLYEELKRRKWNDLKVAENVEAEILGVVSQEAKDWFQSVCEIDVSEKTIDEVISMVEKGECDKDVDWLSSPEVEDLLLKLDKIITSHDNVYHNEQ</sequence>
<organism evidence="1 2">
    <name type="scientific">Candidatus Aramenus sulfurataquae</name>
    <dbReference type="NCBI Taxonomy" id="1326980"/>
    <lineage>
        <taxon>Archaea</taxon>
        <taxon>Thermoproteota</taxon>
        <taxon>Thermoprotei</taxon>
        <taxon>Sulfolobales</taxon>
        <taxon>Sulfolobaceae</taxon>
        <taxon>Candidatus Aramenus</taxon>
    </lineage>
</organism>
<evidence type="ECO:0000313" key="1">
    <source>
        <dbReference type="EMBL" id="MEW9491922.1"/>
    </source>
</evidence>
<comment type="caution">
    <text evidence="1">The sequence shown here is derived from an EMBL/GenBank/DDBJ whole genome shotgun (WGS) entry which is preliminary data.</text>
</comment>
<name>A0ACC6TPX7_9CREN</name>
<accession>A0ACC6TPX7</accession>
<keyword evidence="1" id="KW-0418">Kinase</keyword>
<dbReference type="EMBL" id="JZWS03000009">
    <property type="protein sequence ID" value="MEW9491922.1"/>
    <property type="molecule type" value="Genomic_DNA"/>
</dbReference>
<evidence type="ECO:0000313" key="2">
    <source>
        <dbReference type="Proteomes" id="UP000053480"/>
    </source>
</evidence>
<dbReference type="Proteomes" id="UP000053480">
    <property type="component" value="Unassembled WGS sequence"/>
</dbReference>
<keyword evidence="1" id="KW-0808">Transferase</keyword>
<proteinExistence type="predicted"/>
<reference evidence="1" key="1">
    <citation type="submission" date="2024-07" db="EMBL/GenBank/DDBJ databases">
        <title>Metagenome and Metagenome-Assembled Genomes of Archaea from a hot spring from the geothermal field of Los Azufres, Mexico.</title>
        <authorList>
            <person name="Marin-Paredes R."/>
            <person name="Martinez-Romero E."/>
            <person name="Servin-Garciduenas L.E."/>
        </authorList>
    </citation>
    <scope>NUCLEOTIDE SEQUENCE</scope>
    <source>
        <strain evidence="1">AZ1-454</strain>
    </source>
</reference>
<gene>
    <name evidence="1" type="ORF">TQ35_0006960</name>
</gene>